<evidence type="ECO:0000313" key="1">
    <source>
        <dbReference type="EMBL" id="KGJ95332.1"/>
    </source>
</evidence>
<dbReference type="RefSeq" id="WP_033091915.1">
    <property type="nucleotide sequence ID" value="NZ_JQED01000003.1"/>
</dbReference>
<comment type="caution">
    <text evidence="1">The sequence shown here is derived from an EMBL/GenBank/DDBJ whole genome shotgun (WGS) entry which is preliminary data.</text>
</comment>
<gene>
    <name evidence="1" type="ORF">ND2E_1114</name>
</gene>
<reference evidence="1 2" key="1">
    <citation type="submission" date="2014-08" db="EMBL/GenBank/DDBJ databases">
        <title>Genomic and Phenotypic Diversity of Colwellia psychrerythraea strains from Disparate Marine Basins.</title>
        <authorList>
            <person name="Techtmann S.M."/>
            <person name="Stelling S.C."/>
            <person name="Utturkar S.M."/>
            <person name="Alshibli N."/>
            <person name="Harris A."/>
            <person name="Brown S.D."/>
            <person name="Hazen T.C."/>
        </authorList>
    </citation>
    <scope>NUCLEOTIDE SEQUENCE [LARGE SCALE GENOMIC DNA]</scope>
    <source>
        <strain evidence="1 2">ND2E</strain>
    </source>
</reference>
<name>A0A099KZN3_COLPS</name>
<dbReference type="PROSITE" id="PS51257">
    <property type="entry name" value="PROKAR_LIPOPROTEIN"/>
    <property type="match status" value="1"/>
</dbReference>
<dbReference type="AlphaFoldDB" id="A0A099KZN3"/>
<protein>
    <recommendedName>
        <fullName evidence="3">Lipoprotein</fullName>
    </recommendedName>
</protein>
<dbReference type="EMBL" id="JQED01000003">
    <property type="protein sequence ID" value="KGJ95332.1"/>
    <property type="molecule type" value="Genomic_DNA"/>
</dbReference>
<sequence precursor="true">MNKIVLVVVPFIGLLSSCSSVDNVCEDVTLASEQIQECQALHKRIINTKGDVLIRTELERRYQQDCIDIRYYRDEKQAAICGNKHRVKEISKAAKVDAQQ</sequence>
<dbReference type="PATRIC" id="fig|28229.4.peg.102"/>
<evidence type="ECO:0000313" key="2">
    <source>
        <dbReference type="Proteomes" id="UP000029843"/>
    </source>
</evidence>
<accession>A0A099KZN3</accession>
<dbReference type="Proteomes" id="UP000029843">
    <property type="component" value="Unassembled WGS sequence"/>
</dbReference>
<proteinExistence type="predicted"/>
<dbReference type="OrthoDB" id="6333637at2"/>
<evidence type="ECO:0008006" key="3">
    <source>
        <dbReference type="Google" id="ProtNLM"/>
    </source>
</evidence>
<organism evidence="1 2">
    <name type="scientific">Colwellia psychrerythraea</name>
    <name type="common">Vibrio psychroerythus</name>
    <dbReference type="NCBI Taxonomy" id="28229"/>
    <lineage>
        <taxon>Bacteria</taxon>
        <taxon>Pseudomonadati</taxon>
        <taxon>Pseudomonadota</taxon>
        <taxon>Gammaproteobacteria</taxon>
        <taxon>Alteromonadales</taxon>
        <taxon>Colwelliaceae</taxon>
        <taxon>Colwellia</taxon>
    </lineage>
</organism>